<evidence type="ECO:0000313" key="3">
    <source>
        <dbReference type="RefSeq" id="XP_033538596.1"/>
    </source>
</evidence>
<reference evidence="3" key="2">
    <citation type="submission" date="2020-04" db="EMBL/GenBank/DDBJ databases">
        <authorList>
            <consortium name="NCBI Genome Project"/>
        </authorList>
    </citation>
    <scope>NUCLEOTIDE SEQUENCE</scope>
    <source>
        <strain evidence="3">CBS 781.70</strain>
    </source>
</reference>
<protein>
    <submittedName>
        <fullName evidence="1 3">Uncharacterized protein</fullName>
    </submittedName>
</protein>
<dbReference type="AlphaFoldDB" id="A0A6G1GFT6"/>
<sequence>MEFQDQKVFLASPAVIMSLHPQSESTYISPATPQPLEPIHPKYTPEMTAVWTCCACGDGPSIVAVACLFCGHTRCGSCPVTYVSNDMNQMGENVI</sequence>
<organism evidence="1">
    <name type="scientific">Eremomyces bilateralis CBS 781.70</name>
    <dbReference type="NCBI Taxonomy" id="1392243"/>
    <lineage>
        <taxon>Eukaryota</taxon>
        <taxon>Fungi</taxon>
        <taxon>Dikarya</taxon>
        <taxon>Ascomycota</taxon>
        <taxon>Pezizomycotina</taxon>
        <taxon>Dothideomycetes</taxon>
        <taxon>Dothideomycetes incertae sedis</taxon>
        <taxon>Eremomycetales</taxon>
        <taxon>Eremomycetaceae</taxon>
        <taxon>Eremomyces</taxon>
    </lineage>
</organism>
<gene>
    <name evidence="1 3" type="ORF">P152DRAFT_453567</name>
</gene>
<evidence type="ECO:0000313" key="1">
    <source>
        <dbReference type="EMBL" id="KAF1816965.1"/>
    </source>
</evidence>
<proteinExistence type="predicted"/>
<dbReference type="RefSeq" id="XP_033538596.1">
    <property type="nucleotide sequence ID" value="XM_033678399.1"/>
</dbReference>
<dbReference type="Proteomes" id="UP000504638">
    <property type="component" value="Unplaced"/>
</dbReference>
<dbReference type="EMBL" id="ML975149">
    <property type="protein sequence ID" value="KAF1816965.1"/>
    <property type="molecule type" value="Genomic_DNA"/>
</dbReference>
<keyword evidence="2" id="KW-1185">Reference proteome</keyword>
<reference evidence="3" key="3">
    <citation type="submission" date="2025-04" db="UniProtKB">
        <authorList>
            <consortium name="RefSeq"/>
        </authorList>
    </citation>
    <scope>IDENTIFICATION</scope>
    <source>
        <strain evidence="3">CBS 781.70</strain>
    </source>
</reference>
<dbReference type="GeneID" id="54418969"/>
<reference evidence="1 3" key="1">
    <citation type="submission" date="2020-01" db="EMBL/GenBank/DDBJ databases">
        <authorList>
            <consortium name="DOE Joint Genome Institute"/>
            <person name="Haridas S."/>
            <person name="Albert R."/>
            <person name="Binder M."/>
            <person name="Bloem J."/>
            <person name="Labutti K."/>
            <person name="Salamov A."/>
            <person name="Andreopoulos B."/>
            <person name="Baker S.E."/>
            <person name="Barry K."/>
            <person name="Bills G."/>
            <person name="Bluhm B.H."/>
            <person name="Cannon C."/>
            <person name="Castanera R."/>
            <person name="Culley D.E."/>
            <person name="Daum C."/>
            <person name="Ezra D."/>
            <person name="Gonzalez J.B."/>
            <person name="Henrissat B."/>
            <person name="Kuo A."/>
            <person name="Liang C."/>
            <person name="Lipzen A."/>
            <person name="Lutzoni F."/>
            <person name="Magnuson J."/>
            <person name="Mondo S."/>
            <person name="Nolan M."/>
            <person name="Ohm R."/>
            <person name="Pangilinan J."/>
            <person name="Park H.-J."/>
            <person name="Ramirez L."/>
            <person name="Alfaro M."/>
            <person name="Sun H."/>
            <person name="Tritt A."/>
            <person name="Yoshinaga Y."/>
            <person name="Zwiers L.-H."/>
            <person name="Turgeon B.G."/>
            <person name="Goodwin S.B."/>
            <person name="Spatafora J.W."/>
            <person name="Crous P.W."/>
            <person name="Grigoriev I.V."/>
        </authorList>
    </citation>
    <scope>NUCLEOTIDE SEQUENCE</scope>
    <source>
        <strain evidence="1 3">CBS 781.70</strain>
    </source>
</reference>
<accession>A0A6G1GFT6</accession>
<name>A0A6G1GFT6_9PEZI</name>
<evidence type="ECO:0000313" key="2">
    <source>
        <dbReference type="Proteomes" id="UP000504638"/>
    </source>
</evidence>